<dbReference type="EMBL" id="JACJKY010000007">
    <property type="protein sequence ID" value="MBM6920672.1"/>
    <property type="molecule type" value="Genomic_DNA"/>
</dbReference>
<reference evidence="6" key="2">
    <citation type="journal article" date="2021" name="Sci. Rep.">
        <title>The distribution of antibiotic resistance genes in chicken gut microbiota commensals.</title>
        <authorList>
            <person name="Juricova H."/>
            <person name="Matiasovicova J."/>
            <person name="Kubasova T."/>
            <person name="Cejkova D."/>
            <person name="Rychlik I."/>
        </authorList>
    </citation>
    <scope>NUCLEOTIDE SEQUENCE</scope>
    <source>
        <strain evidence="6">An559</strain>
    </source>
</reference>
<dbReference type="Gene3D" id="3.20.20.70">
    <property type="entry name" value="Aldolase class I"/>
    <property type="match status" value="1"/>
</dbReference>
<evidence type="ECO:0000256" key="4">
    <source>
        <dbReference type="ARBA" id="ARBA00023014"/>
    </source>
</evidence>
<dbReference type="GO" id="GO:0046872">
    <property type="term" value="F:metal ion binding"/>
    <property type="evidence" value="ECO:0007669"/>
    <property type="project" value="UniProtKB-KW"/>
</dbReference>
<keyword evidence="2" id="KW-0479">Metal-binding</keyword>
<dbReference type="AlphaFoldDB" id="A0A938X4M0"/>
<gene>
    <name evidence="6" type="ORF">H6A12_05820</name>
</gene>
<keyword evidence="3" id="KW-0408">Iron</keyword>
<name>A0A938X4M0_9FIRM</name>
<dbReference type="SUPFAM" id="SSF102114">
    <property type="entry name" value="Radical SAM enzymes"/>
    <property type="match status" value="1"/>
</dbReference>
<keyword evidence="1" id="KW-0949">S-adenosyl-L-methionine</keyword>
<dbReference type="GO" id="GO:0003824">
    <property type="term" value="F:catalytic activity"/>
    <property type="evidence" value="ECO:0007669"/>
    <property type="project" value="InterPro"/>
</dbReference>
<dbReference type="InterPro" id="IPR013785">
    <property type="entry name" value="Aldolase_TIM"/>
</dbReference>
<evidence type="ECO:0000313" key="7">
    <source>
        <dbReference type="Proteomes" id="UP000774750"/>
    </source>
</evidence>
<dbReference type="RefSeq" id="WP_204445810.1">
    <property type="nucleotide sequence ID" value="NZ_JACJKY010000007.1"/>
</dbReference>
<feature type="domain" description="Radical SAM core" evidence="5">
    <location>
        <begin position="137"/>
        <end position="369"/>
    </location>
</feature>
<accession>A0A938X4M0</accession>
<protein>
    <submittedName>
        <fullName evidence="6">Radical SAM protein</fullName>
    </submittedName>
</protein>
<evidence type="ECO:0000256" key="3">
    <source>
        <dbReference type="ARBA" id="ARBA00023004"/>
    </source>
</evidence>
<dbReference type="PROSITE" id="PS51918">
    <property type="entry name" value="RADICAL_SAM"/>
    <property type="match status" value="1"/>
</dbReference>
<dbReference type="Proteomes" id="UP000774750">
    <property type="component" value="Unassembled WGS sequence"/>
</dbReference>
<dbReference type="InterPro" id="IPR007197">
    <property type="entry name" value="rSAM"/>
</dbReference>
<evidence type="ECO:0000313" key="6">
    <source>
        <dbReference type="EMBL" id="MBM6920672.1"/>
    </source>
</evidence>
<keyword evidence="7" id="KW-1185">Reference proteome</keyword>
<reference evidence="6" key="1">
    <citation type="submission" date="2020-08" db="EMBL/GenBank/DDBJ databases">
        <authorList>
            <person name="Cejkova D."/>
            <person name="Kubasova T."/>
            <person name="Jahodarova E."/>
            <person name="Rychlik I."/>
        </authorList>
    </citation>
    <scope>NUCLEOTIDE SEQUENCE</scope>
    <source>
        <strain evidence="6">An559</strain>
    </source>
</reference>
<dbReference type="Pfam" id="PF04055">
    <property type="entry name" value="Radical_SAM"/>
    <property type="match status" value="1"/>
</dbReference>
<keyword evidence="4" id="KW-0411">Iron-sulfur</keyword>
<evidence type="ECO:0000256" key="2">
    <source>
        <dbReference type="ARBA" id="ARBA00022723"/>
    </source>
</evidence>
<proteinExistence type="predicted"/>
<dbReference type="GO" id="GO:0051536">
    <property type="term" value="F:iron-sulfur cluster binding"/>
    <property type="evidence" value="ECO:0007669"/>
    <property type="project" value="UniProtKB-KW"/>
</dbReference>
<comment type="caution">
    <text evidence="6">The sequence shown here is derived from an EMBL/GenBank/DDBJ whole genome shotgun (WGS) entry which is preliminary data.</text>
</comment>
<dbReference type="NCBIfam" id="NF045502">
    <property type="entry name" value="variant_rSAM"/>
    <property type="match status" value="1"/>
</dbReference>
<evidence type="ECO:0000259" key="5">
    <source>
        <dbReference type="PROSITE" id="PS51918"/>
    </source>
</evidence>
<dbReference type="InterPro" id="IPR058240">
    <property type="entry name" value="rSAM_sf"/>
</dbReference>
<sequence>MMKYIYQNREIDSVELKCLVVSHGLTIDKAVYQRFSPTHRLNANALTCNCFKLPDETIVMATDMGFHLSTLSSMFSWDNLKLFRYLSDMKTDFRIRLVDETPVLCSGEEVICPVTFLPHTDFYKQKTASGMPYIGNAVLQGCDWVAFQCLWPCEYAQAGKPCQYCFSGGQFESLAKRGKPMPFIPSPEDVSEVVNYAIDHCSTNSVQITGGSTFDANKEAAHITRYLSALPRKRLNGEVLLYITPPESHEIIDRYFSLGADRIACSLEVWDDERAAVITPGKRLFTTKQRHLDALSYIAEKYGPNRAFSNFIIGLESIEALKQGAAFLAERGIIPSASVWMPFGKPVMNSMTPPDLDYFRAVKEMLAELYVKYNLTPAGGCGLNVCVERDIWRYATQS</sequence>
<evidence type="ECO:0000256" key="1">
    <source>
        <dbReference type="ARBA" id="ARBA00022691"/>
    </source>
</evidence>
<organism evidence="6 7">
    <name type="scientific">Merdimmobilis hominis</name>
    <dbReference type="NCBI Taxonomy" id="2897707"/>
    <lineage>
        <taxon>Bacteria</taxon>
        <taxon>Bacillati</taxon>
        <taxon>Bacillota</taxon>
        <taxon>Clostridia</taxon>
        <taxon>Eubacteriales</taxon>
        <taxon>Oscillospiraceae</taxon>
        <taxon>Merdimmobilis</taxon>
    </lineage>
</organism>